<keyword evidence="1" id="KW-0812">Transmembrane</keyword>
<evidence type="ECO:0000313" key="2">
    <source>
        <dbReference type="EMBL" id="RPB35994.1"/>
    </source>
</evidence>
<keyword evidence="1" id="KW-1133">Transmembrane helix</keyword>
<evidence type="ECO:0000256" key="1">
    <source>
        <dbReference type="SAM" id="Phobius"/>
    </source>
</evidence>
<protein>
    <submittedName>
        <fullName evidence="2">Uncharacterized protein</fullName>
    </submittedName>
</protein>
<dbReference type="AlphaFoldDB" id="A0AAX1XIM1"/>
<feature type="transmembrane region" description="Helical" evidence="1">
    <location>
        <begin position="42"/>
        <end position="65"/>
    </location>
</feature>
<reference evidence="2 3" key="1">
    <citation type="journal article" date="2018" name="AMB Express">
        <title>Occurrence and significance of pathogenicity and fitness islands in environmental vibrios.</title>
        <authorList>
            <person name="Klein S."/>
            <person name="Pipes S."/>
            <person name="Lovell C.R."/>
        </authorList>
    </citation>
    <scope>NUCLEOTIDE SEQUENCE [LARGE SCALE GENOMIC DNA]</scope>
    <source>
        <strain evidence="2 3">JBS-8-11-1</strain>
    </source>
</reference>
<evidence type="ECO:0000313" key="3">
    <source>
        <dbReference type="Proteomes" id="UP000283878"/>
    </source>
</evidence>
<organism evidence="2 3">
    <name type="scientific">Vibrio diabolicus</name>
    <dbReference type="NCBI Taxonomy" id="50719"/>
    <lineage>
        <taxon>Bacteria</taxon>
        <taxon>Pseudomonadati</taxon>
        <taxon>Pseudomonadota</taxon>
        <taxon>Gammaproteobacteria</taxon>
        <taxon>Vibrionales</taxon>
        <taxon>Vibrionaceae</taxon>
        <taxon>Vibrio</taxon>
        <taxon>Vibrio diabolicus subgroup</taxon>
    </lineage>
</organism>
<sequence length="108" mass="12549">MEWSDLLVSIGWALLQASFTIFSFLCLMGAVQHKPLKKKYAWLRYFYGPLLFVSWGAMLLTPAISAYRLFSVAEESLVWLPALKMFSYWWVAFGVFCILLLVDERLRA</sequence>
<comment type="caution">
    <text evidence="2">The sequence shown here is derived from an EMBL/GenBank/DDBJ whole genome shotgun (WGS) entry which is preliminary data.</text>
</comment>
<proteinExistence type="predicted"/>
<dbReference type="EMBL" id="PKPZ01000019">
    <property type="protein sequence ID" value="RPB35994.1"/>
    <property type="molecule type" value="Genomic_DNA"/>
</dbReference>
<gene>
    <name evidence="2" type="ORF">CYQ91_19355</name>
</gene>
<dbReference type="RefSeq" id="WP_124008892.1">
    <property type="nucleotide sequence ID" value="NZ_JADKLS010000034.1"/>
</dbReference>
<feature type="transmembrane region" description="Helical" evidence="1">
    <location>
        <begin position="85"/>
        <end position="102"/>
    </location>
</feature>
<accession>A0AAX1XIM1</accession>
<name>A0AAX1XIM1_9VIBR</name>
<dbReference type="Proteomes" id="UP000283878">
    <property type="component" value="Unassembled WGS sequence"/>
</dbReference>
<keyword evidence="1" id="KW-0472">Membrane</keyword>
<feature type="transmembrane region" description="Helical" evidence="1">
    <location>
        <begin position="6"/>
        <end position="30"/>
    </location>
</feature>